<gene>
    <name evidence="3" type="ORF">ELQ90_01405</name>
</gene>
<evidence type="ECO:0000256" key="1">
    <source>
        <dbReference type="SAM" id="MobiDB-lite"/>
    </source>
</evidence>
<keyword evidence="4" id="KW-1185">Reference proteome</keyword>
<proteinExistence type="predicted"/>
<dbReference type="EMBL" id="RZNB01000001">
    <property type="protein sequence ID" value="RWZ52635.1"/>
    <property type="molecule type" value="Genomic_DNA"/>
</dbReference>
<accession>A0A444PXN7</accession>
<evidence type="ECO:0000313" key="3">
    <source>
        <dbReference type="EMBL" id="RWZ52635.1"/>
    </source>
</evidence>
<evidence type="ECO:0000313" key="4">
    <source>
        <dbReference type="Proteomes" id="UP000288547"/>
    </source>
</evidence>
<feature type="transmembrane region" description="Helical" evidence="2">
    <location>
        <begin position="6"/>
        <end position="26"/>
    </location>
</feature>
<sequence length="74" mass="7609">MGEIILTAALVVLIIVGLVFVAVVLVRPLIGRRPDDDGHDDQLRAGTDPGTDIGTATDRATGTTAWMRPGGGGV</sequence>
<organism evidence="3 4">
    <name type="scientific">Labedella phragmitis</name>
    <dbReference type="NCBI Taxonomy" id="2498849"/>
    <lineage>
        <taxon>Bacteria</taxon>
        <taxon>Bacillati</taxon>
        <taxon>Actinomycetota</taxon>
        <taxon>Actinomycetes</taxon>
        <taxon>Micrococcales</taxon>
        <taxon>Microbacteriaceae</taxon>
        <taxon>Labedella</taxon>
    </lineage>
</organism>
<dbReference type="RefSeq" id="WP_128493477.1">
    <property type="nucleotide sequence ID" value="NZ_RZNB01000001.1"/>
</dbReference>
<comment type="caution">
    <text evidence="3">The sequence shown here is derived from an EMBL/GenBank/DDBJ whole genome shotgun (WGS) entry which is preliminary data.</text>
</comment>
<dbReference type="AlphaFoldDB" id="A0A444PXN7"/>
<dbReference type="Proteomes" id="UP000288547">
    <property type="component" value="Unassembled WGS sequence"/>
</dbReference>
<keyword evidence="2" id="KW-1133">Transmembrane helix</keyword>
<evidence type="ECO:0000256" key="2">
    <source>
        <dbReference type="SAM" id="Phobius"/>
    </source>
</evidence>
<reference evidence="3 4" key="1">
    <citation type="submission" date="2018-12" db="EMBL/GenBank/DDBJ databases">
        <authorList>
            <person name="Li F."/>
        </authorList>
    </citation>
    <scope>NUCLEOTIDE SEQUENCE [LARGE SCALE GENOMIC DNA]</scope>
    <source>
        <strain evidence="3 4">11W25H-1</strain>
    </source>
</reference>
<feature type="compositionally biased region" description="Basic and acidic residues" evidence="1">
    <location>
        <begin position="32"/>
        <end position="43"/>
    </location>
</feature>
<keyword evidence="2" id="KW-0812">Transmembrane</keyword>
<feature type="compositionally biased region" description="Low complexity" evidence="1">
    <location>
        <begin position="50"/>
        <end position="65"/>
    </location>
</feature>
<feature type="region of interest" description="Disordered" evidence="1">
    <location>
        <begin position="31"/>
        <end position="74"/>
    </location>
</feature>
<keyword evidence="2" id="KW-0472">Membrane</keyword>
<name>A0A444PXN7_9MICO</name>
<protein>
    <submittedName>
        <fullName evidence="3">Uncharacterized protein</fullName>
    </submittedName>
</protein>